<proteinExistence type="inferred from homology"/>
<evidence type="ECO:0000256" key="4">
    <source>
        <dbReference type="ARBA" id="ARBA00022448"/>
    </source>
</evidence>
<evidence type="ECO:0000313" key="12">
    <source>
        <dbReference type="EMBL" id="KZP31757.1"/>
    </source>
</evidence>
<dbReference type="GO" id="GO:0016363">
    <property type="term" value="C:nuclear matrix"/>
    <property type="evidence" value="ECO:0007669"/>
    <property type="project" value="TreeGrafter"/>
</dbReference>
<protein>
    <recommendedName>
        <fullName evidence="3 9">Exportin-T</fullName>
    </recommendedName>
    <alternativeName>
        <fullName evidence="9">Exportin(tRNA)</fullName>
    </alternativeName>
    <alternativeName>
        <fullName evidence="9">tRNA exportin</fullName>
    </alternativeName>
</protein>
<keyword evidence="5 9" id="KW-0963">Cytoplasm</keyword>
<dbReference type="OrthoDB" id="26399at2759"/>
<dbReference type="InterPro" id="IPR016024">
    <property type="entry name" value="ARM-type_fold"/>
</dbReference>
<evidence type="ECO:0000256" key="7">
    <source>
        <dbReference type="ARBA" id="ARBA00022884"/>
    </source>
</evidence>
<dbReference type="InterPro" id="IPR013598">
    <property type="entry name" value="Exportin-1/Importin-b-like"/>
</dbReference>
<dbReference type="Pfam" id="PF08389">
    <property type="entry name" value="Xpo1"/>
    <property type="match status" value="1"/>
</dbReference>
<organism evidence="12 13">
    <name type="scientific">Athelia psychrophila</name>
    <dbReference type="NCBI Taxonomy" id="1759441"/>
    <lineage>
        <taxon>Eukaryota</taxon>
        <taxon>Fungi</taxon>
        <taxon>Dikarya</taxon>
        <taxon>Basidiomycota</taxon>
        <taxon>Agaricomycotina</taxon>
        <taxon>Agaricomycetes</taxon>
        <taxon>Agaricomycetidae</taxon>
        <taxon>Atheliales</taxon>
        <taxon>Atheliaceae</taxon>
        <taxon>Athelia</taxon>
    </lineage>
</organism>
<evidence type="ECO:0000313" key="13">
    <source>
        <dbReference type="Proteomes" id="UP000076532"/>
    </source>
</evidence>
<evidence type="ECO:0000256" key="9">
    <source>
        <dbReference type="RuleBase" id="RU366037"/>
    </source>
</evidence>
<dbReference type="InterPro" id="IPR011989">
    <property type="entry name" value="ARM-like"/>
</dbReference>
<evidence type="ECO:0000256" key="8">
    <source>
        <dbReference type="ARBA" id="ARBA00023242"/>
    </source>
</evidence>
<keyword evidence="4 9" id="KW-0813">Transport</keyword>
<keyword evidence="13" id="KW-1185">Reference proteome</keyword>
<dbReference type="STRING" id="436010.A0A166UJS1"/>
<dbReference type="Proteomes" id="UP000076532">
    <property type="component" value="Unassembled WGS sequence"/>
</dbReference>
<gene>
    <name evidence="12" type="ORF">FIBSPDRAFT_775805</name>
</gene>
<evidence type="ECO:0000256" key="5">
    <source>
        <dbReference type="ARBA" id="ARBA00022490"/>
    </source>
</evidence>
<dbReference type="AlphaFoldDB" id="A0A166UJS1"/>
<evidence type="ECO:0000256" key="1">
    <source>
        <dbReference type="ARBA" id="ARBA00004496"/>
    </source>
</evidence>
<sequence>MQQQDLDQVAQAIAIASDPSQSSLHQEALAYLSGIQQNAGDTWRLALTLFVDQKSEGGRRYSPQARFFALRVLDDFLDNRFEPLDDDAFRTLQQSLISYIQSEYLYGPAESSAAFLRNKFSHTLTLFFLCTYVDQWPTFFNDLFALMRPSSSSSLSSSSQQSQPFNRHISLLFFHIVLEISGEVADNLIKTARSYNQVRNTRDGRVRDAVRERDAASINEAVLTIVADATERMARLREKVKPTSPTGVSLDDVVEVVDWGVRTFGSYVGWIDINLTVTPTTVPLLFTLLADPSLPIRLAASVTLLRIVCKGLKEPGDKLQLIKVLSLGQVIEALEAKTRSGRGTGGAEDTDVDEGEESYREALGKLLNAFGLELAKLAEDGTNMEISSEAATMLTQILPVMLHFMADEYDDTCSTIFPLLSNILSNYKRNRKMSTEPIDDSKRSFLISLLKVILDKMRWDEESDPDDMDEDEKIAFEGLRKDLRTFMDSVLMIDQDLVTDAVRTLALNTLSAYTNGIPVKWHDAELAIYLVYIFGEINKSGGKGRAAFCQAPVVAKEKRKETDYSEYPLTTHGEMLLALVQSGVSRYPNRSVVMQFFETASRYGDFFKIRKECIMPTLEAFIDPRGLHNPDSAVRARVFYLFHRFIKEGRNDIPSDLAVKLIEGTRDLLTIEVELPELDDPEKQDLLTEAIQNPGIFDSQLYMYETAGILVNVLYREKEQQTALLQSVVKPLLHDLSSNVNVNLRGGKRPQDVVPILRVHHIIMALGNVAKGFPDWPSPVPDGWFGPPLEVFAQVAQAILVCLEAMKVVKVVRDATRFAFARIIATTGPNVTHFIPPLMANLLAHFEPSELVDFMNFIGLLIHKLQGDMFNVLDELIGPLNSHVTELFSQPVTGTDDQVTHNETKKAYLALLNNVMASKLQGIFISQRNNGGFEPLLQSMQSLAENMADPSGQKAAFVYLGRCVSVWGQLPTAQSEPNGNGATQSTGLPGFERFVYERLVPAAFGVLSSPQFNLKDPQMLAVATEIGSFLHTVMSTRGQEAADFFVSAFLPSQGWPPEAVMEFTTKLRELDAKSFRKYFSEFVRSSQSQSAS</sequence>
<comment type="similarity">
    <text evidence="2 9">Belongs to the exportin family.</text>
</comment>
<feature type="domain" description="Exportin-T C-terminal" evidence="11">
    <location>
        <begin position="386"/>
        <end position="1085"/>
    </location>
</feature>
<comment type="subcellular location">
    <subcellularLocation>
        <location evidence="1 9">Cytoplasm</location>
    </subcellularLocation>
    <subcellularLocation>
        <location evidence="9">Nucleus</location>
    </subcellularLocation>
    <text evidence="9">Shuttles between the nucleus and the cytoplasm.</text>
</comment>
<evidence type="ECO:0000259" key="10">
    <source>
        <dbReference type="Pfam" id="PF08389"/>
    </source>
</evidence>
<keyword evidence="7 9" id="KW-0694">RNA-binding</keyword>
<dbReference type="Gene3D" id="1.25.10.10">
    <property type="entry name" value="Leucine-rich Repeat Variant"/>
    <property type="match status" value="1"/>
</dbReference>
<dbReference type="GO" id="GO:0005643">
    <property type="term" value="C:nuclear pore"/>
    <property type="evidence" value="ECO:0007669"/>
    <property type="project" value="TreeGrafter"/>
</dbReference>
<name>A0A166UJS1_9AGAM</name>
<keyword evidence="8 9" id="KW-0539">Nucleus</keyword>
<dbReference type="GO" id="GO:0000049">
    <property type="term" value="F:tRNA binding"/>
    <property type="evidence" value="ECO:0007669"/>
    <property type="project" value="UniProtKB-UniRule"/>
</dbReference>
<dbReference type="GO" id="GO:0031267">
    <property type="term" value="F:small GTPase binding"/>
    <property type="evidence" value="ECO:0007669"/>
    <property type="project" value="InterPro"/>
</dbReference>
<dbReference type="EMBL" id="KV417488">
    <property type="protein sequence ID" value="KZP31757.1"/>
    <property type="molecule type" value="Genomic_DNA"/>
</dbReference>
<evidence type="ECO:0000256" key="3">
    <source>
        <dbReference type="ARBA" id="ARBA00018928"/>
    </source>
</evidence>
<evidence type="ECO:0000256" key="2">
    <source>
        <dbReference type="ARBA" id="ARBA00009466"/>
    </source>
</evidence>
<dbReference type="Pfam" id="PF19282">
    <property type="entry name" value="Exportin-T"/>
    <property type="match status" value="1"/>
</dbReference>
<dbReference type="PANTHER" id="PTHR15952:SF11">
    <property type="entry name" value="EXPORTIN-T"/>
    <property type="match status" value="1"/>
</dbReference>
<accession>A0A166UJS1</accession>
<feature type="domain" description="Exportin-1/Importin-beta-like" evidence="10">
    <location>
        <begin position="114"/>
        <end position="299"/>
    </location>
</feature>
<dbReference type="InterPro" id="IPR045546">
    <property type="entry name" value="Exportin-T_C"/>
</dbReference>
<evidence type="ECO:0000259" key="11">
    <source>
        <dbReference type="Pfam" id="PF19282"/>
    </source>
</evidence>
<dbReference type="PANTHER" id="PTHR15952">
    <property type="entry name" value="EXPORTIN-T/LOS1"/>
    <property type="match status" value="1"/>
</dbReference>
<evidence type="ECO:0000256" key="6">
    <source>
        <dbReference type="ARBA" id="ARBA00022555"/>
    </source>
</evidence>
<dbReference type="SUPFAM" id="SSF48371">
    <property type="entry name" value="ARM repeat"/>
    <property type="match status" value="1"/>
</dbReference>
<keyword evidence="6 9" id="KW-0820">tRNA-binding</keyword>
<dbReference type="InterPro" id="IPR040017">
    <property type="entry name" value="XPOT"/>
</dbReference>
<reference evidence="12 13" key="1">
    <citation type="journal article" date="2016" name="Mol. Biol. Evol.">
        <title>Comparative Genomics of Early-Diverging Mushroom-Forming Fungi Provides Insights into the Origins of Lignocellulose Decay Capabilities.</title>
        <authorList>
            <person name="Nagy L.G."/>
            <person name="Riley R."/>
            <person name="Tritt A."/>
            <person name="Adam C."/>
            <person name="Daum C."/>
            <person name="Floudas D."/>
            <person name="Sun H."/>
            <person name="Yadav J.S."/>
            <person name="Pangilinan J."/>
            <person name="Larsson K.H."/>
            <person name="Matsuura K."/>
            <person name="Barry K."/>
            <person name="Labutti K."/>
            <person name="Kuo R."/>
            <person name="Ohm R.A."/>
            <person name="Bhattacharya S.S."/>
            <person name="Shirouzu T."/>
            <person name="Yoshinaga Y."/>
            <person name="Martin F.M."/>
            <person name="Grigoriev I.V."/>
            <person name="Hibbett D.S."/>
        </authorList>
    </citation>
    <scope>NUCLEOTIDE SEQUENCE [LARGE SCALE GENOMIC DNA]</scope>
    <source>
        <strain evidence="12 13">CBS 109695</strain>
    </source>
</reference>
<comment type="function">
    <text evidence="9">tRNA nucleus export receptor which facilitates tRNA translocation across the nuclear pore complex.</text>
</comment>
<dbReference type="GO" id="GO:0005737">
    <property type="term" value="C:cytoplasm"/>
    <property type="evidence" value="ECO:0007669"/>
    <property type="project" value="UniProtKB-SubCell"/>
</dbReference>
<dbReference type="GO" id="GO:0071528">
    <property type="term" value="P:tRNA re-export from nucleus"/>
    <property type="evidence" value="ECO:0007669"/>
    <property type="project" value="UniProtKB-UniRule"/>
</dbReference>